<accession>A0A2S9WX95</accession>
<proteinExistence type="predicted"/>
<name>A0A2S9WX95_9FLAO</name>
<dbReference type="InterPro" id="IPR019734">
    <property type="entry name" value="TPR_rpt"/>
</dbReference>
<dbReference type="PANTHER" id="PTHR12558:SF44">
    <property type="entry name" value="TETRATRICOPEPTIDE REPEAT-CONTAINING PROTEIN"/>
    <property type="match status" value="1"/>
</dbReference>
<dbReference type="PROSITE" id="PS50005">
    <property type="entry name" value="TPR"/>
    <property type="match status" value="2"/>
</dbReference>
<dbReference type="EMBL" id="MQUC01000003">
    <property type="protein sequence ID" value="PRP68071.1"/>
    <property type="molecule type" value="Genomic_DNA"/>
</dbReference>
<dbReference type="InterPro" id="IPR011990">
    <property type="entry name" value="TPR-like_helical_dom_sf"/>
</dbReference>
<dbReference type="SMART" id="SM00028">
    <property type="entry name" value="TPR"/>
    <property type="match status" value="4"/>
</dbReference>
<sequence length="380" mass="44415">MKTYLTLIVLYLGNFLNTTAQEYEADSLMAIGNYREALNSYRELDTTADNTFKTARAYVVLGDTDQAINSYKQGLEMEPEAIRPRFELGRLYLGTSNVFESLWLFKQLNEEFPENSTYLFYKGQAHEQLKSDDLAMDVYENVLKMDPDYRRARLELVPLLIKNRETGPAIKYCIEVLNENPDDIKFNSLIAQAYYHAKIYSKAIEHLERLLELGNDTEFNRRTLAISYIQDAQWQKGIENIQIFLEKYNDKDADLYFLKSKAHLRLQEYDEAQDAIEYAIMYKRPSIAQEYLQMASIMAAREDFKGTFETMQLAVKENPEDDVAAYQLVVAADRYFKDKKSILKYYERFLDKFGTSSDYAEIAESRANDLKKEIFMNIEK</sequence>
<reference evidence="3 4" key="1">
    <citation type="submission" date="2016-11" db="EMBL/GenBank/DDBJ databases">
        <title>Trade-off between light-utilization and light-protection in marine flavobacteria.</title>
        <authorList>
            <person name="Kumagai Y."/>
        </authorList>
    </citation>
    <scope>NUCLEOTIDE SEQUENCE [LARGE SCALE GENOMIC DNA]</scope>
    <source>
        <strain evidence="3 4">JCM 17109</strain>
    </source>
</reference>
<protein>
    <submittedName>
        <fullName evidence="3">Uncharacterized protein</fullName>
    </submittedName>
</protein>
<feature type="repeat" description="TPR" evidence="1">
    <location>
        <begin position="48"/>
        <end position="81"/>
    </location>
</feature>
<feature type="chain" id="PRO_5015746443" evidence="2">
    <location>
        <begin position="21"/>
        <end position="380"/>
    </location>
</feature>
<dbReference type="GO" id="GO:0051301">
    <property type="term" value="P:cell division"/>
    <property type="evidence" value="ECO:0007669"/>
    <property type="project" value="TreeGrafter"/>
</dbReference>
<dbReference type="PANTHER" id="PTHR12558">
    <property type="entry name" value="CELL DIVISION CYCLE 16,23,27"/>
    <property type="match status" value="1"/>
</dbReference>
<evidence type="ECO:0000256" key="1">
    <source>
        <dbReference type="PROSITE-ProRule" id="PRU00339"/>
    </source>
</evidence>
<dbReference type="SUPFAM" id="SSF48452">
    <property type="entry name" value="TPR-like"/>
    <property type="match status" value="1"/>
</dbReference>
<dbReference type="Pfam" id="PF14559">
    <property type="entry name" value="TPR_19"/>
    <property type="match status" value="1"/>
</dbReference>
<keyword evidence="2" id="KW-0732">Signal</keyword>
<keyword evidence="4" id="KW-1185">Reference proteome</keyword>
<dbReference type="Proteomes" id="UP000239532">
    <property type="component" value="Unassembled WGS sequence"/>
</dbReference>
<evidence type="ECO:0000313" key="4">
    <source>
        <dbReference type="Proteomes" id="UP000239532"/>
    </source>
</evidence>
<dbReference type="AlphaFoldDB" id="A0A2S9WX95"/>
<dbReference type="Gene3D" id="1.25.40.10">
    <property type="entry name" value="Tetratricopeptide repeat domain"/>
    <property type="match status" value="2"/>
</dbReference>
<gene>
    <name evidence="3" type="ORF">BST86_13715</name>
</gene>
<evidence type="ECO:0000256" key="2">
    <source>
        <dbReference type="SAM" id="SignalP"/>
    </source>
</evidence>
<comment type="caution">
    <text evidence="3">The sequence shown here is derived from an EMBL/GenBank/DDBJ whole genome shotgun (WGS) entry which is preliminary data.</text>
</comment>
<feature type="signal peptide" evidence="2">
    <location>
        <begin position="1"/>
        <end position="20"/>
    </location>
</feature>
<dbReference type="RefSeq" id="WP_105983747.1">
    <property type="nucleotide sequence ID" value="NZ_MQUC01000003.1"/>
</dbReference>
<evidence type="ECO:0000313" key="3">
    <source>
        <dbReference type="EMBL" id="PRP68071.1"/>
    </source>
</evidence>
<dbReference type="Pfam" id="PF13432">
    <property type="entry name" value="TPR_16"/>
    <property type="match status" value="2"/>
</dbReference>
<feature type="repeat" description="TPR" evidence="1">
    <location>
        <begin position="116"/>
        <end position="149"/>
    </location>
</feature>
<keyword evidence="1" id="KW-0802">TPR repeat</keyword>
<organism evidence="3 4">
    <name type="scientific">Nonlabens agnitus</name>
    <dbReference type="NCBI Taxonomy" id="870484"/>
    <lineage>
        <taxon>Bacteria</taxon>
        <taxon>Pseudomonadati</taxon>
        <taxon>Bacteroidota</taxon>
        <taxon>Flavobacteriia</taxon>
        <taxon>Flavobacteriales</taxon>
        <taxon>Flavobacteriaceae</taxon>
        <taxon>Nonlabens</taxon>
    </lineage>
</organism>